<dbReference type="InterPro" id="IPR001611">
    <property type="entry name" value="Leu-rich_rpt"/>
</dbReference>
<dbReference type="Pfam" id="PF13855">
    <property type="entry name" value="LRR_8"/>
    <property type="match status" value="2"/>
</dbReference>
<dbReference type="PANTHER" id="PTHR24366">
    <property type="entry name" value="IG(IMMUNOGLOBULIN) AND LRR(LEUCINE RICH REPEAT) DOMAINS"/>
    <property type="match status" value="1"/>
</dbReference>
<evidence type="ECO:0000259" key="6">
    <source>
        <dbReference type="SMART" id="SM00082"/>
    </source>
</evidence>
<dbReference type="PANTHER" id="PTHR24366:SF161">
    <property type="entry name" value="TIR DOMAIN-CONTAINING PROTEIN"/>
    <property type="match status" value="1"/>
</dbReference>
<keyword evidence="5" id="KW-1133">Transmembrane helix</keyword>
<evidence type="ECO:0000313" key="7">
    <source>
        <dbReference type="EMBL" id="EDW09747.2"/>
    </source>
</evidence>
<dbReference type="InterPro" id="IPR000483">
    <property type="entry name" value="Cys-rich_flank_reg_C"/>
</dbReference>
<dbReference type="OrthoDB" id="26525at2759"/>
<dbReference type="Proteomes" id="UP000009192">
    <property type="component" value="Unassembled WGS sequence"/>
</dbReference>
<dbReference type="InterPro" id="IPR003591">
    <property type="entry name" value="Leu-rich_rpt_typical-subtyp"/>
</dbReference>
<evidence type="ECO:0000256" key="5">
    <source>
        <dbReference type="SAM" id="Phobius"/>
    </source>
</evidence>
<keyword evidence="3" id="KW-0677">Repeat</keyword>
<dbReference type="KEGG" id="dmo:Dmoj_GI20671"/>
<evidence type="ECO:0000256" key="1">
    <source>
        <dbReference type="ARBA" id="ARBA00022614"/>
    </source>
</evidence>
<feature type="region of interest" description="Disordered" evidence="4">
    <location>
        <begin position="1030"/>
        <end position="1055"/>
    </location>
</feature>
<sequence>MEAALGRFIEESNELDSSAELLGLITGGPEGGGCYEDTCRIECSQNVDLYADAAAVMSGSECEVITSLIVTNQSQNYIADNWIDSNATVLRIALIKSELTKIKSGAFDAPMFSKVLHMIWLDLKLNEVSNGALLGLYSLKKFEIDFKVPNIQLALLQPVQLTLTHLRMNCGINFKSGSNIFENIYLGKLLHLDLSYNNFSGPLTKNIFIATPNVTYLYLKYCQITAIEDSAFEHIAQKLILVDLKHNLLTHFNADSLGLGKNLRLFDVEPNNWNCTCQLRSMIEFYNKRKSYFISAPYCRMPLKLYGKNFDELTTKELGCDTSDDDTDKVTDPIDQTPTDYDGKASNDNNNNNEAKPTIPYGAILQFSCSKPIAITESEDSIEDRQKRYVTNDSPKNSEFSAFEHFVFEPPTYDLDLEILENYTVRASIDGYDVSSRLNIIWFTEHENTETYFDPTPSSRDYNCMLYEDPYLVTDPLRQNHTYTFCMMAENQVVVSPLFCQPLHIPLPLVHNEMDDVIEVETDKQFTIGMLCLIFFMSIVFGAVFAYLGIKSFPNLLEGSKNVVVIKESDKTCFVSTITESKYMKTSFKKDKCSFRTGAEKTSDVFTEPSDIKVPNSASVSSSSTCFDECFTSISNAQAMEYEMPMKFNESRKLSEGVDRPNTPPPLPKRNSKNSLTMDLQPLSFFLDHSEIIDYLPPRCIQVQCRLICSSGRQEDIADDISEALSNSNNNLSCDIIDELYLYNYEFVNDLLPVGFLSTYTNKIKMIYLGISNIKYIQSGAFGGGIFYHIMLEELQLEQLNKEVLTNISSDLKEITIIQHNGNLDSIYPDFLDNVVFQIEYLTLEVGIDCIHNVTGIGHNLGALVHADFSHNNFADKLLEDTFKKLTMVERLILSHSNILYLPSYIFQGMKYLQLLDISHNKLITISKTIFGIQKISTNLKIYANNNNWHCDCQLKQEMDEIFVHQNYKYDIICASPDKFVNYTVFDERICEDDSGNTAPPPMITTTTTTRPTTTTTLLWTTTSTKTTRTTTTTSTKTMTEANSKSTTLRTTPTPTTTTEYNFLPSISTASTINPSELVPMKCSASTNNVKWPQIDFIPTYFGGVTVKITVEQSDSQSSVGAFWFSKTTKEYYMMEMLPDEFGLGCYFTIPMQTIVTNLAPNAAYTFCLVVDGHNTVSPFSCKSVKVGSNLNTYYNSWSPKRMLAKGISLMVLGVVVFMLIGIMSMYLVLKKKPGWLKGSKRIVKPKHNSDEIIVLPRSKAAQKFHYKEKSMTQCSQHRLCSFLPRRNSMESVASSDSYINQNVYEVIPTYITFDKIPQVDAPAQPSPQVFNNYESCSALPHRESVRYAQISPRTKRISSDPLPSLPIEL</sequence>
<feature type="region of interest" description="Disordered" evidence="4">
    <location>
        <begin position="652"/>
        <end position="674"/>
    </location>
</feature>
<dbReference type="InParanoid" id="B4KLT7"/>
<dbReference type="GO" id="GO:0071944">
    <property type="term" value="C:cell periphery"/>
    <property type="evidence" value="ECO:0007669"/>
    <property type="project" value="UniProtKB-ARBA"/>
</dbReference>
<accession>B4KLT7</accession>
<evidence type="ECO:0000313" key="8">
    <source>
        <dbReference type="Proteomes" id="UP000009192"/>
    </source>
</evidence>
<feature type="transmembrane region" description="Helical" evidence="5">
    <location>
        <begin position="1208"/>
        <end position="1230"/>
    </location>
</feature>
<feature type="domain" description="LRRCT" evidence="6">
    <location>
        <begin position="947"/>
        <end position="992"/>
    </location>
</feature>
<feature type="region of interest" description="Disordered" evidence="4">
    <location>
        <begin position="321"/>
        <end position="357"/>
    </location>
</feature>
<dbReference type="Gene3D" id="3.80.10.10">
    <property type="entry name" value="Ribonuclease Inhibitor"/>
    <property type="match status" value="2"/>
</dbReference>
<dbReference type="eggNOG" id="KOG0619">
    <property type="taxonomic scope" value="Eukaryota"/>
</dbReference>
<feature type="compositionally biased region" description="Low complexity" evidence="4">
    <location>
        <begin position="1030"/>
        <end position="1040"/>
    </location>
</feature>
<dbReference type="SMART" id="SM00369">
    <property type="entry name" value="LRR_TYP"/>
    <property type="match status" value="4"/>
</dbReference>
<keyword evidence="5" id="KW-0812">Transmembrane</keyword>
<name>B4KLT7_DROMO</name>
<dbReference type="SMART" id="SM00082">
    <property type="entry name" value="LRRCT"/>
    <property type="match status" value="2"/>
</dbReference>
<evidence type="ECO:0000256" key="3">
    <source>
        <dbReference type="ARBA" id="ARBA00022737"/>
    </source>
</evidence>
<dbReference type="SUPFAM" id="SSF52058">
    <property type="entry name" value="L domain-like"/>
    <property type="match status" value="2"/>
</dbReference>
<dbReference type="EMBL" id="CH933808">
    <property type="protein sequence ID" value="EDW09747.2"/>
    <property type="molecule type" value="Genomic_DNA"/>
</dbReference>
<gene>
    <name evidence="7" type="primary">Dmoj\GI20671</name>
    <name evidence="7" type="ORF">Dmoj_GI20671</name>
</gene>
<feature type="domain" description="LRRCT" evidence="6">
    <location>
        <begin position="271"/>
        <end position="321"/>
    </location>
</feature>
<keyword evidence="2" id="KW-0732">Signal</keyword>
<proteinExistence type="predicted"/>
<dbReference type="InterPro" id="IPR032675">
    <property type="entry name" value="LRR_dom_sf"/>
</dbReference>
<evidence type="ECO:0000256" key="4">
    <source>
        <dbReference type="SAM" id="MobiDB-lite"/>
    </source>
</evidence>
<feature type="transmembrane region" description="Helical" evidence="5">
    <location>
        <begin position="526"/>
        <end position="550"/>
    </location>
</feature>
<keyword evidence="5" id="KW-0472">Membrane</keyword>
<protein>
    <recommendedName>
        <fullName evidence="6">LRRCT domain-containing protein</fullName>
    </recommendedName>
</protein>
<organism evidence="7 8">
    <name type="scientific">Drosophila mojavensis</name>
    <name type="common">Fruit fly</name>
    <dbReference type="NCBI Taxonomy" id="7230"/>
    <lineage>
        <taxon>Eukaryota</taxon>
        <taxon>Metazoa</taxon>
        <taxon>Ecdysozoa</taxon>
        <taxon>Arthropoda</taxon>
        <taxon>Hexapoda</taxon>
        <taxon>Insecta</taxon>
        <taxon>Pterygota</taxon>
        <taxon>Neoptera</taxon>
        <taxon>Endopterygota</taxon>
        <taxon>Diptera</taxon>
        <taxon>Brachycera</taxon>
        <taxon>Muscomorpha</taxon>
        <taxon>Ephydroidea</taxon>
        <taxon>Drosophilidae</taxon>
        <taxon>Drosophila</taxon>
    </lineage>
</organism>
<keyword evidence="1" id="KW-0433">Leucine-rich repeat</keyword>
<evidence type="ECO:0000256" key="2">
    <source>
        <dbReference type="ARBA" id="ARBA00022729"/>
    </source>
</evidence>
<reference evidence="7 8" key="1">
    <citation type="journal article" date="2007" name="Nature">
        <title>Evolution of genes and genomes on the Drosophila phylogeny.</title>
        <authorList>
            <consortium name="Drosophila 12 Genomes Consortium"/>
            <person name="Clark A.G."/>
            <person name="Eisen M.B."/>
            <person name="Smith D.R."/>
            <person name="Bergman C.M."/>
            <person name="Oliver B."/>
            <person name="Markow T.A."/>
            <person name="Kaufman T.C."/>
            <person name="Kellis M."/>
            <person name="Gelbart W."/>
            <person name="Iyer V.N."/>
            <person name="Pollard D.A."/>
            <person name="Sackton T.B."/>
            <person name="Larracuente A.M."/>
            <person name="Singh N.D."/>
            <person name="Abad J.P."/>
            <person name="Abt D.N."/>
            <person name="Adryan B."/>
            <person name="Aguade M."/>
            <person name="Akashi H."/>
            <person name="Anderson W.W."/>
            <person name="Aquadro C.F."/>
            <person name="Ardell D.H."/>
            <person name="Arguello R."/>
            <person name="Artieri C.G."/>
            <person name="Barbash D.A."/>
            <person name="Barker D."/>
            <person name="Barsanti P."/>
            <person name="Batterham P."/>
            <person name="Batzoglou S."/>
            <person name="Begun D."/>
            <person name="Bhutkar A."/>
            <person name="Blanco E."/>
            <person name="Bosak S.A."/>
            <person name="Bradley R.K."/>
            <person name="Brand A.D."/>
            <person name="Brent M.R."/>
            <person name="Brooks A.N."/>
            <person name="Brown R.H."/>
            <person name="Butlin R.K."/>
            <person name="Caggese C."/>
            <person name="Calvi B.R."/>
            <person name="Bernardo de Carvalho A."/>
            <person name="Caspi A."/>
            <person name="Castrezana S."/>
            <person name="Celniker S.E."/>
            <person name="Chang J.L."/>
            <person name="Chapple C."/>
            <person name="Chatterji S."/>
            <person name="Chinwalla A."/>
            <person name="Civetta A."/>
            <person name="Clifton S.W."/>
            <person name="Comeron J.M."/>
            <person name="Costello J.C."/>
            <person name="Coyne J.A."/>
            <person name="Daub J."/>
            <person name="David R.G."/>
            <person name="Delcher A.L."/>
            <person name="Delehaunty K."/>
            <person name="Do C.B."/>
            <person name="Ebling H."/>
            <person name="Edwards K."/>
            <person name="Eickbush T."/>
            <person name="Evans J.D."/>
            <person name="Filipski A."/>
            <person name="Findeiss S."/>
            <person name="Freyhult E."/>
            <person name="Fulton L."/>
            <person name="Fulton R."/>
            <person name="Garcia A.C."/>
            <person name="Gardiner A."/>
            <person name="Garfield D.A."/>
            <person name="Garvin B.E."/>
            <person name="Gibson G."/>
            <person name="Gilbert D."/>
            <person name="Gnerre S."/>
            <person name="Godfrey J."/>
            <person name="Good R."/>
            <person name="Gotea V."/>
            <person name="Gravely B."/>
            <person name="Greenberg A.J."/>
            <person name="Griffiths-Jones S."/>
            <person name="Gross S."/>
            <person name="Guigo R."/>
            <person name="Gustafson E.A."/>
            <person name="Haerty W."/>
            <person name="Hahn M.W."/>
            <person name="Halligan D.L."/>
            <person name="Halpern A.L."/>
            <person name="Halter G.M."/>
            <person name="Han M.V."/>
            <person name="Heger A."/>
            <person name="Hillier L."/>
            <person name="Hinrichs A.S."/>
            <person name="Holmes I."/>
            <person name="Hoskins R.A."/>
            <person name="Hubisz M.J."/>
            <person name="Hultmark D."/>
            <person name="Huntley M.A."/>
            <person name="Jaffe D.B."/>
            <person name="Jagadeeshan S."/>
            <person name="Jeck W.R."/>
            <person name="Johnson J."/>
            <person name="Jones C.D."/>
            <person name="Jordan W.C."/>
            <person name="Karpen G.H."/>
            <person name="Kataoka E."/>
            <person name="Keightley P.D."/>
            <person name="Kheradpour P."/>
            <person name="Kirkness E.F."/>
            <person name="Koerich L.B."/>
            <person name="Kristiansen K."/>
            <person name="Kudrna D."/>
            <person name="Kulathinal R.J."/>
            <person name="Kumar S."/>
            <person name="Kwok R."/>
            <person name="Lander E."/>
            <person name="Langley C.H."/>
            <person name="Lapoint R."/>
            <person name="Lazzaro B.P."/>
            <person name="Lee S.J."/>
            <person name="Levesque L."/>
            <person name="Li R."/>
            <person name="Lin C.F."/>
            <person name="Lin M.F."/>
            <person name="Lindblad-Toh K."/>
            <person name="Llopart A."/>
            <person name="Long M."/>
            <person name="Low L."/>
            <person name="Lozovsky E."/>
            <person name="Lu J."/>
            <person name="Luo M."/>
            <person name="Machado C.A."/>
            <person name="Makalowski W."/>
            <person name="Marzo M."/>
            <person name="Matsuda M."/>
            <person name="Matzkin L."/>
            <person name="McAllister B."/>
            <person name="McBride C.S."/>
            <person name="McKernan B."/>
            <person name="McKernan K."/>
            <person name="Mendez-Lago M."/>
            <person name="Minx P."/>
            <person name="Mollenhauer M.U."/>
            <person name="Montooth K."/>
            <person name="Mount S.M."/>
            <person name="Mu X."/>
            <person name="Myers E."/>
            <person name="Negre B."/>
            <person name="Newfeld S."/>
            <person name="Nielsen R."/>
            <person name="Noor M.A."/>
            <person name="O'Grady P."/>
            <person name="Pachter L."/>
            <person name="Papaceit M."/>
            <person name="Parisi M.J."/>
            <person name="Parisi M."/>
            <person name="Parts L."/>
            <person name="Pedersen J.S."/>
            <person name="Pesole G."/>
            <person name="Phillippy A.M."/>
            <person name="Ponting C.P."/>
            <person name="Pop M."/>
            <person name="Porcelli D."/>
            <person name="Powell J.R."/>
            <person name="Prohaska S."/>
            <person name="Pruitt K."/>
            <person name="Puig M."/>
            <person name="Quesneville H."/>
            <person name="Ram K.R."/>
            <person name="Rand D."/>
            <person name="Rasmussen M.D."/>
            <person name="Reed L.K."/>
            <person name="Reenan R."/>
            <person name="Reily A."/>
            <person name="Remington K.A."/>
            <person name="Rieger T.T."/>
            <person name="Ritchie M.G."/>
            <person name="Robin C."/>
            <person name="Rogers Y.H."/>
            <person name="Rohde C."/>
            <person name="Rozas J."/>
            <person name="Rubenfield M.J."/>
            <person name="Ruiz A."/>
            <person name="Russo S."/>
            <person name="Salzberg S.L."/>
            <person name="Sanchez-Gracia A."/>
            <person name="Saranga D.J."/>
            <person name="Sato H."/>
            <person name="Schaeffer S.W."/>
            <person name="Schatz M.C."/>
            <person name="Schlenke T."/>
            <person name="Schwartz R."/>
            <person name="Segarra C."/>
            <person name="Singh R.S."/>
            <person name="Sirot L."/>
            <person name="Sirota M."/>
            <person name="Sisneros N.B."/>
            <person name="Smith C.D."/>
            <person name="Smith T.F."/>
            <person name="Spieth J."/>
            <person name="Stage D.E."/>
            <person name="Stark A."/>
            <person name="Stephan W."/>
            <person name="Strausberg R.L."/>
            <person name="Strempel S."/>
            <person name="Sturgill D."/>
            <person name="Sutton G."/>
            <person name="Sutton G.G."/>
            <person name="Tao W."/>
            <person name="Teichmann S."/>
            <person name="Tobari Y.N."/>
            <person name="Tomimura Y."/>
            <person name="Tsolas J.M."/>
            <person name="Valente V.L."/>
            <person name="Venter E."/>
            <person name="Venter J.C."/>
            <person name="Vicario S."/>
            <person name="Vieira F.G."/>
            <person name="Vilella A.J."/>
            <person name="Villasante A."/>
            <person name="Walenz B."/>
            <person name="Wang J."/>
            <person name="Wasserman M."/>
            <person name="Watts T."/>
            <person name="Wilson D."/>
            <person name="Wilson R.K."/>
            <person name="Wing R.A."/>
            <person name="Wolfner M.F."/>
            <person name="Wong A."/>
            <person name="Wong G.K."/>
            <person name="Wu C.I."/>
            <person name="Wu G."/>
            <person name="Yamamoto D."/>
            <person name="Yang H.P."/>
            <person name="Yang S.P."/>
            <person name="Yorke J.A."/>
            <person name="Yoshida K."/>
            <person name="Zdobnov E."/>
            <person name="Zhang P."/>
            <person name="Zhang Y."/>
            <person name="Zimin A.V."/>
            <person name="Baldwin J."/>
            <person name="Abdouelleil A."/>
            <person name="Abdulkadir J."/>
            <person name="Abebe A."/>
            <person name="Abera B."/>
            <person name="Abreu J."/>
            <person name="Acer S.C."/>
            <person name="Aftuck L."/>
            <person name="Alexander A."/>
            <person name="An P."/>
            <person name="Anderson E."/>
            <person name="Anderson S."/>
            <person name="Arachi H."/>
            <person name="Azer M."/>
            <person name="Bachantsang P."/>
            <person name="Barry A."/>
            <person name="Bayul T."/>
            <person name="Berlin A."/>
            <person name="Bessette D."/>
            <person name="Bloom T."/>
            <person name="Blye J."/>
            <person name="Boguslavskiy L."/>
            <person name="Bonnet C."/>
            <person name="Boukhgalter B."/>
            <person name="Bourzgui I."/>
            <person name="Brown A."/>
            <person name="Cahill P."/>
            <person name="Channer S."/>
            <person name="Cheshatsang Y."/>
            <person name="Chuda L."/>
            <person name="Citroen M."/>
            <person name="Collymore A."/>
            <person name="Cooke P."/>
            <person name="Costello M."/>
            <person name="D'Aco K."/>
            <person name="Daza R."/>
            <person name="De Haan G."/>
            <person name="DeGray S."/>
            <person name="DeMaso C."/>
            <person name="Dhargay N."/>
            <person name="Dooley K."/>
            <person name="Dooley E."/>
            <person name="Doricent M."/>
            <person name="Dorje P."/>
            <person name="Dorjee K."/>
            <person name="Dupes A."/>
            <person name="Elong R."/>
            <person name="Falk J."/>
            <person name="Farina A."/>
            <person name="Faro S."/>
            <person name="Ferguson D."/>
            <person name="Fisher S."/>
            <person name="Foley C.D."/>
            <person name="Franke A."/>
            <person name="Friedrich D."/>
            <person name="Gadbois L."/>
            <person name="Gearin G."/>
            <person name="Gearin C.R."/>
            <person name="Giannoukos G."/>
            <person name="Goode T."/>
            <person name="Graham J."/>
            <person name="Grandbois E."/>
            <person name="Grewal S."/>
            <person name="Gyaltsen K."/>
            <person name="Hafez N."/>
            <person name="Hagos B."/>
            <person name="Hall J."/>
            <person name="Henson C."/>
            <person name="Hollinger A."/>
            <person name="Honan T."/>
            <person name="Huard M.D."/>
            <person name="Hughes L."/>
            <person name="Hurhula B."/>
            <person name="Husby M.E."/>
            <person name="Kamat A."/>
            <person name="Kanga B."/>
            <person name="Kashin S."/>
            <person name="Khazanovich D."/>
            <person name="Kisner P."/>
            <person name="Lance K."/>
            <person name="Lara M."/>
            <person name="Lee W."/>
            <person name="Lennon N."/>
            <person name="Letendre F."/>
            <person name="LeVine R."/>
            <person name="Lipovsky A."/>
            <person name="Liu X."/>
            <person name="Liu J."/>
            <person name="Liu S."/>
            <person name="Lokyitsang T."/>
            <person name="Lokyitsang Y."/>
            <person name="Lubonja R."/>
            <person name="Lui A."/>
            <person name="MacDonald P."/>
            <person name="Magnisalis V."/>
            <person name="Maru K."/>
            <person name="Matthews C."/>
            <person name="McCusker W."/>
            <person name="McDonough S."/>
            <person name="Mehta T."/>
            <person name="Meldrim J."/>
            <person name="Meneus L."/>
            <person name="Mihai O."/>
            <person name="Mihalev A."/>
            <person name="Mihova T."/>
            <person name="Mittelman R."/>
            <person name="Mlenga V."/>
            <person name="Montmayeur A."/>
            <person name="Mulrain L."/>
            <person name="Navidi A."/>
            <person name="Naylor J."/>
            <person name="Negash T."/>
            <person name="Nguyen T."/>
            <person name="Nguyen N."/>
            <person name="Nicol R."/>
            <person name="Norbu C."/>
            <person name="Norbu N."/>
            <person name="Novod N."/>
            <person name="O'Neill B."/>
            <person name="Osman S."/>
            <person name="Markiewicz E."/>
            <person name="Oyono O.L."/>
            <person name="Patti C."/>
            <person name="Phunkhang P."/>
            <person name="Pierre F."/>
            <person name="Priest M."/>
            <person name="Raghuraman S."/>
            <person name="Rege F."/>
            <person name="Reyes R."/>
            <person name="Rise C."/>
            <person name="Rogov P."/>
            <person name="Ross K."/>
            <person name="Ryan E."/>
            <person name="Settipalli S."/>
            <person name="Shea T."/>
            <person name="Sherpa N."/>
            <person name="Shi L."/>
            <person name="Shih D."/>
            <person name="Sparrow T."/>
            <person name="Spaulding J."/>
            <person name="Stalker J."/>
            <person name="Stange-Thomann N."/>
            <person name="Stavropoulos S."/>
            <person name="Stone C."/>
            <person name="Strader C."/>
            <person name="Tesfaye S."/>
            <person name="Thomson T."/>
            <person name="Thoulutsang Y."/>
            <person name="Thoulutsang D."/>
            <person name="Topham K."/>
            <person name="Topping I."/>
            <person name="Tsamla T."/>
            <person name="Vassiliev H."/>
            <person name="Vo A."/>
            <person name="Wangchuk T."/>
            <person name="Wangdi T."/>
            <person name="Weiand M."/>
            <person name="Wilkinson J."/>
            <person name="Wilson A."/>
            <person name="Yadav S."/>
            <person name="Young G."/>
            <person name="Yu Q."/>
            <person name="Zembek L."/>
            <person name="Zhong D."/>
            <person name="Zimmer A."/>
            <person name="Zwirko Z."/>
            <person name="Jaffe D.B."/>
            <person name="Alvarez P."/>
            <person name="Brockman W."/>
            <person name="Butler J."/>
            <person name="Chin C."/>
            <person name="Gnerre S."/>
            <person name="Grabherr M."/>
            <person name="Kleber M."/>
            <person name="Mauceli E."/>
            <person name="MacCallum I."/>
        </authorList>
    </citation>
    <scope>NUCLEOTIDE SEQUENCE [LARGE SCALE GENOMIC DNA]</scope>
    <source>
        <strain evidence="8">Tucson 15081-1352.22</strain>
    </source>
</reference>
<keyword evidence="8" id="KW-1185">Reference proteome</keyword>
<dbReference type="HOGENOM" id="CLU_261467_0_0_1"/>